<dbReference type="Proteomes" id="UP000593737">
    <property type="component" value="Chromosome"/>
</dbReference>
<organism evidence="1 2">
    <name type="scientific">Candidatus Nitrospira kreftii</name>
    <dbReference type="NCBI Taxonomy" id="2652173"/>
    <lineage>
        <taxon>Bacteria</taxon>
        <taxon>Pseudomonadati</taxon>
        <taxon>Nitrospirota</taxon>
        <taxon>Nitrospiria</taxon>
        <taxon>Nitrospirales</taxon>
        <taxon>Nitrospiraceae</taxon>
        <taxon>Nitrospira</taxon>
    </lineage>
</organism>
<reference evidence="1 2" key="1">
    <citation type="journal article" date="2020" name="ISME J.">
        <title>Enrichment and physiological characterization of a novel comammox Nitrospira indicates ammonium inhibition of complete nitrification.</title>
        <authorList>
            <person name="Sakoula D."/>
            <person name="Koch H."/>
            <person name="Frank J."/>
            <person name="Jetten M.S.M."/>
            <person name="van Kessel M.A.H.J."/>
            <person name="Lucker S."/>
        </authorList>
    </citation>
    <scope>NUCLEOTIDE SEQUENCE [LARGE SCALE GENOMIC DNA]</scope>
    <source>
        <strain evidence="1">Comreactor17</strain>
    </source>
</reference>
<name>A0A7S8FEU2_9BACT</name>
<proteinExistence type="predicted"/>
<accession>A0A7S8FEU2</accession>
<evidence type="ECO:0000313" key="2">
    <source>
        <dbReference type="Proteomes" id="UP000593737"/>
    </source>
</evidence>
<evidence type="ECO:0000313" key="1">
    <source>
        <dbReference type="EMBL" id="QPD04572.1"/>
    </source>
</evidence>
<dbReference type="KEGG" id="nkf:Nkreftii_002346"/>
<dbReference type="EMBL" id="CP047423">
    <property type="protein sequence ID" value="QPD04572.1"/>
    <property type="molecule type" value="Genomic_DNA"/>
</dbReference>
<gene>
    <name evidence="1" type="ORF">Nkreftii_002346</name>
</gene>
<protein>
    <submittedName>
        <fullName evidence="1">Uncharacterized protein</fullName>
    </submittedName>
</protein>
<sequence length="96" mass="11264">MRLAVLCARDGEEVAKEWARSALQLYRQCRRNPAHFASQADWKVRFERSMRELATFVEPGNEDLCEVIHDERVISIMGAVRAFRFCKVKRSTHIRL</sequence>
<dbReference type="AlphaFoldDB" id="A0A7S8FEU2"/>